<keyword evidence="4" id="KW-0614">Plasmid</keyword>
<dbReference type="InterPro" id="IPR022998">
    <property type="entry name" value="ThiamineP_synth_TenI"/>
</dbReference>
<evidence type="ECO:0000256" key="2">
    <source>
        <dbReference type="ARBA" id="ARBA00022977"/>
    </source>
</evidence>
<keyword evidence="5" id="KW-1185">Reference proteome</keyword>
<dbReference type="Proteomes" id="UP001348817">
    <property type="component" value="Plasmid pFA4"/>
</dbReference>
<dbReference type="KEGG" id="fax:FUAX_48390"/>
<dbReference type="Gene3D" id="3.20.20.70">
    <property type="entry name" value="Aldolase class I"/>
    <property type="match status" value="1"/>
</dbReference>
<gene>
    <name evidence="4" type="primary">thiE1</name>
    <name evidence="4" type="ORF">FUAX_48390</name>
</gene>
<accession>A0AAU9CZN0</accession>
<dbReference type="GO" id="GO:0009228">
    <property type="term" value="P:thiamine biosynthetic process"/>
    <property type="evidence" value="ECO:0007669"/>
    <property type="project" value="UniProtKB-KW"/>
</dbReference>
<feature type="domain" description="Thiamine phosphate synthase/TenI" evidence="3">
    <location>
        <begin position="5"/>
        <end position="176"/>
    </location>
</feature>
<geneLocation type="plasmid" evidence="4 5">
    <name>pFA4</name>
</geneLocation>
<dbReference type="GO" id="GO:0004789">
    <property type="term" value="F:thiamine-phosphate diphosphorylase activity"/>
    <property type="evidence" value="ECO:0007669"/>
    <property type="project" value="TreeGrafter"/>
</dbReference>
<dbReference type="InterPro" id="IPR013785">
    <property type="entry name" value="Aldolase_TIM"/>
</dbReference>
<sequence length="198" mass="22413">MDCILISSESDLEKEHELLNEMFRIGLRIFHLRKPSYSSEKMSAYLDKINPEYHSRIMIHSHHHLAETYGLRGIHFTEKGRKSLSAPYGSSLPASSGFHSLEALSQYKNSFEYRFLSPIFDSVSKAGYTSGFELGELRKFLFSYSGKIIALGGVKPENTHKIKLSGFSGFAVLGAVWQSQNPVNTLREFLRISEENVS</sequence>
<reference evidence="4 5" key="1">
    <citation type="submission" date="2021-12" db="EMBL/GenBank/DDBJ databases">
        <title>Genome sequencing of bacteria with rrn-lacking chromosome and rrn-plasmid.</title>
        <authorList>
            <person name="Anda M."/>
            <person name="Iwasaki W."/>
        </authorList>
    </citation>
    <scope>NUCLEOTIDE SEQUENCE [LARGE SCALE GENOMIC DNA]</scope>
    <source>
        <strain evidence="4 5">DSM 100852</strain>
        <plasmid evidence="4 5">pFA4</plasmid>
    </source>
</reference>
<evidence type="ECO:0000256" key="1">
    <source>
        <dbReference type="ARBA" id="ARBA00004948"/>
    </source>
</evidence>
<dbReference type="InterPro" id="IPR036206">
    <property type="entry name" value="ThiamineP_synth_sf"/>
</dbReference>
<dbReference type="Pfam" id="PF02581">
    <property type="entry name" value="TMP-TENI"/>
    <property type="match status" value="1"/>
</dbReference>
<evidence type="ECO:0000313" key="4">
    <source>
        <dbReference type="EMBL" id="BDD12407.1"/>
    </source>
</evidence>
<protein>
    <submittedName>
        <fullName evidence="4">Thiamine phosphate synthase</fullName>
    </submittedName>
</protein>
<name>A0AAU9CZN0_9BACT</name>
<dbReference type="GO" id="GO:0005737">
    <property type="term" value="C:cytoplasm"/>
    <property type="evidence" value="ECO:0007669"/>
    <property type="project" value="TreeGrafter"/>
</dbReference>
<dbReference type="AlphaFoldDB" id="A0AAU9CZN0"/>
<dbReference type="PANTHER" id="PTHR20857:SF15">
    <property type="entry name" value="THIAMINE-PHOSPHATE SYNTHASE"/>
    <property type="match status" value="1"/>
</dbReference>
<organism evidence="4 5">
    <name type="scientific">Fulvitalea axinellae</name>
    <dbReference type="NCBI Taxonomy" id="1182444"/>
    <lineage>
        <taxon>Bacteria</taxon>
        <taxon>Pseudomonadati</taxon>
        <taxon>Bacteroidota</taxon>
        <taxon>Cytophagia</taxon>
        <taxon>Cytophagales</taxon>
        <taxon>Persicobacteraceae</taxon>
        <taxon>Fulvitalea</taxon>
    </lineage>
</organism>
<dbReference type="CDD" id="cd00564">
    <property type="entry name" value="TMP_TenI"/>
    <property type="match status" value="1"/>
</dbReference>
<evidence type="ECO:0000259" key="3">
    <source>
        <dbReference type="Pfam" id="PF02581"/>
    </source>
</evidence>
<keyword evidence="2" id="KW-0784">Thiamine biosynthesis</keyword>
<dbReference type="SUPFAM" id="SSF51391">
    <property type="entry name" value="Thiamin phosphate synthase"/>
    <property type="match status" value="1"/>
</dbReference>
<proteinExistence type="predicted"/>
<evidence type="ECO:0000313" key="5">
    <source>
        <dbReference type="Proteomes" id="UP001348817"/>
    </source>
</evidence>
<comment type="pathway">
    <text evidence="1">Cofactor biosynthesis; thiamine diphosphate biosynthesis.</text>
</comment>
<dbReference type="EMBL" id="AP025318">
    <property type="protein sequence ID" value="BDD12407.1"/>
    <property type="molecule type" value="Genomic_DNA"/>
</dbReference>
<dbReference type="RefSeq" id="WP_338395546.1">
    <property type="nucleotide sequence ID" value="NZ_AP025318.1"/>
</dbReference>
<dbReference type="PANTHER" id="PTHR20857">
    <property type="entry name" value="THIAMINE-PHOSPHATE PYROPHOSPHORYLASE"/>
    <property type="match status" value="1"/>
</dbReference>